<accession>A0A7W1T698</accession>
<dbReference type="InterPro" id="IPR036390">
    <property type="entry name" value="WH_DNA-bd_sf"/>
</dbReference>
<dbReference type="InterPro" id="IPR014710">
    <property type="entry name" value="RmlC-like_jellyroll"/>
</dbReference>
<dbReference type="Proteomes" id="UP000548787">
    <property type="component" value="Unassembled WGS sequence"/>
</dbReference>
<dbReference type="SUPFAM" id="SSF46785">
    <property type="entry name" value="Winged helix' DNA-binding domain"/>
    <property type="match status" value="1"/>
</dbReference>
<evidence type="ECO:0000259" key="2">
    <source>
        <dbReference type="PROSITE" id="PS50042"/>
    </source>
</evidence>
<dbReference type="AlphaFoldDB" id="A0A7W1T698"/>
<reference evidence="3 4" key="2">
    <citation type="submission" date="2020-08" db="EMBL/GenBank/DDBJ databases">
        <title>Listeria ohnekaius sp. nov. and Listeria portnoyii sp. nov. isolated from non-agricultural and natural environments.</title>
        <authorList>
            <person name="Weller D."/>
            <person name="Belias A.M."/>
            <person name="Liao J."/>
            <person name="Guo S."/>
            <person name="Orsi R.H."/>
            <person name="Wiedmann M."/>
        </authorList>
    </citation>
    <scope>NUCLEOTIDE SEQUENCE [LARGE SCALE GENOMIC DNA]</scope>
    <source>
        <strain evidence="3 4">FSL W9-0585</strain>
    </source>
</reference>
<dbReference type="SUPFAM" id="SSF51206">
    <property type="entry name" value="cAMP-binding domain-like"/>
    <property type="match status" value="1"/>
</dbReference>
<evidence type="ECO:0000313" key="4">
    <source>
        <dbReference type="Proteomes" id="UP000548787"/>
    </source>
</evidence>
<proteinExistence type="predicted"/>
<dbReference type="InterPro" id="IPR018490">
    <property type="entry name" value="cNMP-bd_dom_sf"/>
</dbReference>
<dbReference type="RefSeq" id="WP_181676457.1">
    <property type="nucleotide sequence ID" value="NZ_JABJVM010000006.1"/>
</dbReference>
<keyword evidence="4" id="KW-1185">Reference proteome</keyword>
<protein>
    <submittedName>
        <fullName evidence="3">Crp/Fnr family transcriptional regulator</fullName>
    </submittedName>
</protein>
<sequence length="233" mass="27760">MYRREDFETFSSIQNIIKLLKKDSAFNENCFQERLKKGSVVEFDTSFRGDIYIIESGFIKLNIDRDYVNAFQFILSRSDIPLLRTFTEDSPHQFVCSALTNVIWWKIDYDFYKKIMLIEDPKNMLLIHQLEKKQKELNTNYIKGVLNSRKRILFTISQLMEYGIYPSNNRLELPKFLTYSLLAELSNTSRSYAADILQDLRKRDIFYFQNKPWVINDVKQFKEILIEEGVPLI</sequence>
<dbReference type="PROSITE" id="PS50042">
    <property type="entry name" value="CNMP_BINDING_3"/>
    <property type="match status" value="1"/>
</dbReference>
<name>A0A7W1T698_9LIST</name>
<organism evidence="3 4">
    <name type="scientific">Listeria rustica</name>
    <dbReference type="NCBI Taxonomy" id="2713503"/>
    <lineage>
        <taxon>Bacteria</taxon>
        <taxon>Bacillati</taxon>
        <taxon>Bacillota</taxon>
        <taxon>Bacilli</taxon>
        <taxon>Bacillales</taxon>
        <taxon>Listeriaceae</taxon>
        <taxon>Listeria</taxon>
    </lineage>
</organism>
<keyword evidence="1" id="KW-0010">Activator</keyword>
<reference evidence="3 4" key="1">
    <citation type="submission" date="2020-05" db="EMBL/GenBank/DDBJ databases">
        <authorList>
            <person name="Carlin C.R."/>
        </authorList>
    </citation>
    <scope>NUCLEOTIDE SEQUENCE [LARGE SCALE GENOMIC DNA]</scope>
    <source>
        <strain evidence="3 4">FSL W9-0585</strain>
    </source>
</reference>
<feature type="domain" description="Cyclic nucleotide-binding" evidence="2">
    <location>
        <begin position="50"/>
        <end position="133"/>
    </location>
</feature>
<comment type="caution">
    <text evidence="3">The sequence shown here is derived from an EMBL/GenBank/DDBJ whole genome shotgun (WGS) entry which is preliminary data.</text>
</comment>
<dbReference type="InterPro" id="IPR000595">
    <property type="entry name" value="cNMP-bd_dom"/>
</dbReference>
<evidence type="ECO:0000313" key="3">
    <source>
        <dbReference type="EMBL" id="MBA3926272.1"/>
    </source>
</evidence>
<dbReference type="EMBL" id="JABJVM010000006">
    <property type="protein sequence ID" value="MBA3926272.1"/>
    <property type="molecule type" value="Genomic_DNA"/>
</dbReference>
<dbReference type="Gene3D" id="2.60.120.10">
    <property type="entry name" value="Jelly Rolls"/>
    <property type="match status" value="1"/>
</dbReference>
<evidence type="ECO:0000256" key="1">
    <source>
        <dbReference type="ARBA" id="ARBA00023159"/>
    </source>
</evidence>
<gene>
    <name evidence="3" type="ORF">HPK16_07955</name>
</gene>